<accession>A0ACB8C9Z3</accession>
<proteinExistence type="predicted"/>
<name>A0ACB8C9Z3_DERSI</name>
<evidence type="ECO:0000313" key="2">
    <source>
        <dbReference type="Proteomes" id="UP000821865"/>
    </source>
</evidence>
<dbReference type="EMBL" id="CM023477">
    <property type="protein sequence ID" value="KAH7937702.1"/>
    <property type="molecule type" value="Genomic_DNA"/>
</dbReference>
<reference evidence="1" key="1">
    <citation type="submission" date="2020-05" db="EMBL/GenBank/DDBJ databases">
        <title>Large-scale comparative analyses of tick genomes elucidate their genetic diversity and vector capacities.</title>
        <authorList>
            <person name="Jia N."/>
            <person name="Wang J."/>
            <person name="Shi W."/>
            <person name="Du L."/>
            <person name="Sun Y."/>
            <person name="Zhan W."/>
            <person name="Jiang J."/>
            <person name="Wang Q."/>
            <person name="Zhang B."/>
            <person name="Ji P."/>
            <person name="Sakyi L.B."/>
            <person name="Cui X."/>
            <person name="Yuan T."/>
            <person name="Jiang B."/>
            <person name="Yang W."/>
            <person name="Lam T.T.-Y."/>
            <person name="Chang Q."/>
            <person name="Ding S."/>
            <person name="Wang X."/>
            <person name="Zhu J."/>
            <person name="Ruan X."/>
            <person name="Zhao L."/>
            <person name="Wei J."/>
            <person name="Que T."/>
            <person name="Du C."/>
            <person name="Cheng J."/>
            <person name="Dai P."/>
            <person name="Han X."/>
            <person name="Huang E."/>
            <person name="Gao Y."/>
            <person name="Liu J."/>
            <person name="Shao H."/>
            <person name="Ye R."/>
            <person name="Li L."/>
            <person name="Wei W."/>
            <person name="Wang X."/>
            <person name="Wang C."/>
            <person name="Yang T."/>
            <person name="Huo Q."/>
            <person name="Li W."/>
            <person name="Guo W."/>
            <person name="Chen H."/>
            <person name="Zhou L."/>
            <person name="Ni X."/>
            <person name="Tian J."/>
            <person name="Zhou Y."/>
            <person name="Sheng Y."/>
            <person name="Liu T."/>
            <person name="Pan Y."/>
            <person name="Xia L."/>
            <person name="Li J."/>
            <person name="Zhao F."/>
            <person name="Cao W."/>
        </authorList>
    </citation>
    <scope>NUCLEOTIDE SEQUENCE</scope>
    <source>
        <strain evidence="1">Dsil-2018</strain>
    </source>
</reference>
<organism evidence="1 2">
    <name type="scientific">Dermacentor silvarum</name>
    <name type="common">Tick</name>
    <dbReference type="NCBI Taxonomy" id="543639"/>
    <lineage>
        <taxon>Eukaryota</taxon>
        <taxon>Metazoa</taxon>
        <taxon>Ecdysozoa</taxon>
        <taxon>Arthropoda</taxon>
        <taxon>Chelicerata</taxon>
        <taxon>Arachnida</taxon>
        <taxon>Acari</taxon>
        <taxon>Parasitiformes</taxon>
        <taxon>Ixodida</taxon>
        <taxon>Ixodoidea</taxon>
        <taxon>Ixodidae</taxon>
        <taxon>Rhipicephalinae</taxon>
        <taxon>Dermacentor</taxon>
    </lineage>
</organism>
<comment type="caution">
    <text evidence="1">The sequence shown here is derived from an EMBL/GenBank/DDBJ whole genome shotgun (WGS) entry which is preliminary data.</text>
</comment>
<evidence type="ECO:0000313" key="1">
    <source>
        <dbReference type="EMBL" id="KAH7937702.1"/>
    </source>
</evidence>
<keyword evidence="2" id="KW-1185">Reference proteome</keyword>
<dbReference type="Proteomes" id="UP000821865">
    <property type="component" value="Chromosome 8"/>
</dbReference>
<sequence>MASRATGALGDESRTTRKKKHHKQQQHPMMKSNKRAADKHAKQREKRQDEAAAESSKTPEAQQSSERPPLTDQKVQPSTAPAAPSKTTLVPIIAVLAFGCFLILTSVTLLTRWLTAPKVGTCTTPGCIEHARALRNAMNSSVQPCSDFYSFSCGSWKPVGSQRSIIEQIFARSFHIAVQELERNAKDSDVPIASLYFQSCVAVRSDTSLKEEIRKFAQFKGDLGLLWPEEWPVNSSVSMPPLKVLINLTVNWNINLVFNIRAMPGYKGRPRALFIQRGRVNPEWSIEAAEKMDRSIKEHCEYLDAPAPTSEQLKEIRDAYQAVVNATMSFIPDPRDEKMMALRDIDQRTKSKKDKWQLYVNDMFLPEFNWQPNDVVLVQHSDIIDNVDHLLESMEDESLLLGIAWVFVRMNLWTIVGNPRLLFNGTDIELTASRKAACLDHYQKGFAAATWIEDSVKAKLRAKMSESLDLDSLPGSQFFSNFTIGQLYKDFPKTSGSFFDNFINIAKTFRKKLISDDFVSTFSKSLGDGYVATSYSYYYNKVYFAVGALEPPLFHAEGSFGITYGSLGTLLASSIARAFDDHGIMYEKGAESLWWSSGRDAYDERFKCDLKAGAARSGRDATHASALWLPVLGLRASYDAFREAVKAERLVHVFHLEGLEQYSDDQVFFMTYCLMTCAAGSNGDECNVPVRQSRKFANAFKCAEATPMNPKEKCPFF</sequence>
<protein>
    <submittedName>
        <fullName evidence="1">Uncharacterized protein</fullName>
    </submittedName>
</protein>
<gene>
    <name evidence="1" type="ORF">HPB49_014834</name>
</gene>